<keyword evidence="1" id="KW-0805">Transcription regulation</keyword>
<dbReference type="SUPFAM" id="SSF46785">
    <property type="entry name" value="Winged helix' DNA-binding domain"/>
    <property type="match status" value="1"/>
</dbReference>
<dbReference type="Proteomes" id="UP000626026">
    <property type="component" value="Unassembled WGS sequence"/>
</dbReference>
<dbReference type="EMBL" id="JACTVA010000022">
    <property type="protein sequence ID" value="MBC9207838.1"/>
    <property type="molecule type" value="Genomic_DNA"/>
</dbReference>
<dbReference type="SMART" id="SM01134">
    <property type="entry name" value="DeoRC"/>
    <property type="match status" value="1"/>
</dbReference>
<dbReference type="SMART" id="SM00420">
    <property type="entry name" value="HTH_DEOR"/>
    <property type="match status" value="1"/>
</dbReference>
<evidence type="ECO:0000259" key="4">
    <source>
        <dbReference type="PROSITE" id="PS51000"/>
    </source>
</evidence>
<reference evidence="5 6" key="1">
    <citation type="journal article" date="2013" name="Int. J. Syst. Evol. Microbiol.">
        <title>Roseomonas aerophila sp. nov., isolated from air.</title>
        <authorList>
            <person name="Kim S.J."/>
            <person name="Weon H.Y."/>
            <person name="Ahn J.H."/>
            <person name="Hong S.B."/>
            <person name="Seok S.J."/>
            <person name="Whang K.S."/>
            <person name="Kwon S.W."/>
        </authorList>
    </citation>
    <scope>NUCLEOTIDE SEQUENCE [LARGE SCALE GENOMIC DNA]</scope>
    <source>
        <strain evidence="5 6">NBRC 108923</strain>
    </source>
</reference>
<dbReference type="SUPFAM" id="SSF100950">
    <property type="entry name" value="NagB/RpiA/CoA transferase-like"/>
    <property type="match status" value="1"/>
</dbReference>
<dbReference type="PROSITE" id="PS00894">
    <property type="entry name" value="HTH_DEOR_1"/>
    <property type="match status" value="1"/>
</dbReference>
<dbReference type="PROSITE" id="PS51000">
    <property type="entry name" value="HTH_DEOR_2"/>
    <property type="match status" value="1"/>
</dbReference>
<dbReference type="InterPro" id="IPR001034">
    <property type="entry name" value="DeoR_HTH"/>
</dbReference>
<organism evidence="5 6">
    <name type="scientific">Teichococcus aerophilus</name>
    <dbReference type="NCBI Taxonomy" id="1224513"/>
    <lineage>
        <taxon>Bacteria</taxon>
        <taxon>Pseudomonadati</taxon>
        <taxon>Pseudomonadota</taxon>
        <taxon>Alphaproteobacteria</taxon>
        <taxon>Acetobacterales</taxon>
        <taxon>Roseomonadaceae</taxon>
        <taxon>Roseomonas</taxon>
    </lineage>
</organism>
<dbReference type="RefSeq" id="WP_187785002.1">
    <property type="nucleotide sequence ID" value="NZ_JACTVA010000022.1"/>
</dbReference>
<dbReference type="PANTHER" id="PTHR30363">
    <property type="entry name" value="HTH-TYPE TRANSCRIPTIONAL REGULATOR SRLR-RELATED"/>
    <property type="match status" value="1"/>
</dbReference>
<evidence type="ECO:0000313" key="5">
    <source>
        <dbReference type="EMBL" id="MBC9207838.1"/>
    </source>
</evidence>
<dbReference type="InterPro" id="IPR018356">
    <property type="entry name" value="Tscrpt_reg_HTH_DeoR_CS"/>
</dbReference>
<comment type="caution">
    <text evidence="5">The sequence shown here is derived from an EMBL/GenBank/DDBJ whole genome shotgun (WGS) entry which is preliminary data.</text>
</comment>
<keyword evidence="3" id="KW-0804">Transcription</keyword>
<dbReference type="PANTHER" id="PTHR30363:SF44">
    <property type="entry name" value="AGA OPERON TRANSCRIPTIONAL REPRESSOR-RELATED"/>
    <property type="match status" value="1"/>
</dbReference>
<dbReference type="Gene3D" id="1.10.10.10">
    <property type="entry name" value="Winged helix-like DNA-binding domain superfamily/Winged helix DNA-binding domain"/>
    <property type="match status" value="1"/>
</dbReference>
<dbReference type="PRINTS" id="PR00037">
    <property type="entry name" value="HTHLACR"/>
</dbReference>
<dbReference type="InterPro" id="IPR014036">
    <property type="entry name" value="DeoR-like_C"/>
</dbReference>
<evidence type="ECO:0000256" key="3">
    <source>
        <dbReference type="ARBA" id="ARBA00023163"/>
    </source>
</evidence>
<feature type="domain" description="HTH deoR-type" evidence="4">
    <location>
        <begin position="3"/>
        <end position="58"/>
    </location>
</feature>
<dbReference type="InterPro" id="IPR050313">
    <property type="entry name" value="Carb_Metab_HTH_regulators"/>
</dbReference>
<dbReference type="InterPro" id="IPR037171">
    <property type="entry name" value="NagB/RpiA_transferase-like"/>
</dbReference>
<proteinExistence type="predicted"/>
<sequence length="256" mass="27749">MWSEERRRLIVEKLREQQGMAAEGLAEAMGVSRETVRRDLLALEASGVLRRVHGGAVLTAEMRAEPPMARRLQLHRAEKEAIARATVKLLRPGQTCFIDAGSTTALLAAELCRMEGLTILTNAPDVARTLHTAGARHEVMLLGGWLRPDIPGLVGETTMAEILRFTADVALVAPMALHPAEGATNHLVPEAEIARLMIRRSNRAIAMVVGAKLGQIGRAQICPCRDIHTLVTEAGTPADAAQWREAGIAELVFADR</sequence>
<gene>
    <name evidence="5" type="ORF">IBL26_13415</name>
</gene>
<accession>A0ABR7RNB4</accession>
<evidence type="ECO:0000256" key="1">
    <source>
        <dbReference type="ARBA" id="ARBA00023015"/>
    </source>
</evidence>
<dbReference type="InterPro" id="IPR036388">
    <property type="entry name" value="WH-like_DNA-bd_sf"/>
</dbReference>
<dbReference type="InterPro" id="IPR036390">
    <property type="entry name" value="WH_DNA-bd_sf"/>
</dbReference>
<dbReference type="Pfam" id="PF00455">
    <property type="entry name" value="DeoRC"/>
    <property type="match status" value="1"/>
</dbReference>
<keyword evidence="6" id="KW-1185">Reference proteome</keyword>
<evidence type="ECO:0000313" key="6">
    <source>
        <dbReference type="Proteomes" id="UP000626026"/>
    </source>
</evidence>
<keyword evidence="2" id="KW-0238">DNA-binding</keyword>
<dbReference type="Pfam" id="PF08220">
    <property type="entry name" value="HTH_DeoR"/>
    <property type="match status" value="1"/>
</dbReference>
<evidence type="ECO:0000256" key="2">
    <source>
        <dbReference type="ARBA" id="ARBA00023125"/>
    </source>
</evidence>
<protein>
    <submittedName>
        <fullName evidence="5">DeoR/GlpR transcriptional regulator</fullName>
    </submittedName>
</protein>
<name>A0ABR7RNB4_9PROT</name>